<gene>
    <name evidence="2" type="ORF">E2F49_10265</name>
</gene>
<dbReference type="InterPro" id="IPR010870">
    <property type="entry name" value="Porin_O/P"/>
</dbReference>
<accession>A0A4R5U8C1</accession>
<sequence>MRPLALAALSVFCSTAALPVFAEEGAQAWPPKFTFSDETEVALTGNFAWDKAEFAGHPRLEDNEGLRRREFGATVKKAGVWDAMVYFDFESKSWLDVFVRFDSQHFLGRDVGKLRVGYMKVPVGLEGVTSSRAGTFMELASPIQAIYQGRRTGVEWTLEQDHALFQLGGYGGKDLQGDNPGQTYAARAAWTPRKAAGDVLHLGIAASRENPQGWTDGRGVQFDPTARLRARPGTNLTDTRLVDTGSLAPVNHIQRTGLEGIWIKGPVSMQGELLRADIARDDGLADFTAEGGYLAASWLLTGESRVYSSGNVANPKPANGYGAVELAARYSTLDLDDGPVNGGRQHDWTFGANWYLTPYVKLQANYVRANATRNGATSRPEIVEVRAQVHF</sequence>
<name>A0A4R5U8C1_9GAMM</name>
<comment type="caution">
    <text evidence="2">The sequence shown here is derived from an EMBL/GenBank/DDBJ whole genome shotgun (WGS) entry which is preliminary data.</text>
</comment>
<dbReference type="OrthoDB" id="9807854at2"/>
<evidence type="ECO:0000313" key="3">
    <source>
        <dbReference type="Proteomes" id="UP000295543"/>
    </source>
</evidence>
<dbReference type="InterPro" id="IPR023614">
    <property type="entry name" value="Porin_dom_sf"/>
</dbReference>
<feature type="signal peptide" evidence="1">
    <location>
        <begin position="1"/>
        <end position="22"/>
    </location>
</feature>
<proteinExistence type="predicted"/>
<dbReference type="Gene3D" id="2.40.160.10">
    <property type="entry name" value="Porin"/>
    <property type="match status" value="1"/>
</dbReference>
<dbReference type="AlphaFoldDB" id="A0A4R5U8C1"/>
<organism evidence="2 3">
    <name type="scientific">Luteimonas terrae</name>
    <dbReference type="NCBI Taxonomy" id="1530191"/>
    <lineage>
        <taxon>Bacteria</taxon>
        <taxon>Pseudomonadati</taxon>
        <taxon>Pseudomonadota</taxon>
        <taxon>Gammaproteobacteria</taxon>
        <taxon>Lysobacterales</taxon>
        <taxon>Lysobacteraceae</taxon>
        <taxon>Luteimonas</taxon>
    </lineage>
</organism>
<dbReference type="Pfam" id="PF07396">
    <property type="entry name" value="Porin_O_P"/>
    <property type="match status" value="1"/>
</dbReference>
<keyword evidence="3" id="KW-1185">Reference proteome</keyword>
<protein>
    <submittedName>
        <fullName evidence="2">Porin</fullName>
    </submittedName>
</protein>
<dbReference type="SUPFAM" id="SSF56935">
    <property type="entry name" value="Porins"/>
    <property type="match status" value="1"/>
</dbReference>
<evidence type="ECO:0000256" key="1">
    <source>
        <dbReference type="SAM" id="SignalP"/>
    </source>
</evidence>
<dbReference type="RefSeq" id="WP_133393799.1">
    <property type="nucleotide sequence ID" value="NZ_SMTG01000004.1"/>
</dbReference>
<keyword evidence="1" id="KW-0732">Signal</keyword>
<dbReference type="EMBL" id="SMTG01000004">
    <property type="protein sequence ID" value="TDK30727.1"/>
    <property type="molecule type" value="Genomic_DNA"/>
</dbReference>
<dbReference type="Proteomes" id="UP000295543">
    <property type="component" value="Unassembled WGS sequence"/>
</dbReference>
<reference evidence="2 3" key="1">
    <citation type="submission" date="2019-03" db="EMBL/GenBank/DDBJ databases">
        <title>Luteimonas zhaokaii sp.nov., isolated from the rectal contents of Plateau pika in Yushu, Qinghai Province, China.</title>
        <authorList>
            <person name="Zhang G."/>
        </authorList>
    </citation>
    <scope>NUCLEOTIDE SEQUENCE [LARGE SCALE GENOMIC DNA]</scope>
    <source>
        <strain evidence="2 3">THG-MD21</strain>
    </source>
</reference>
<evidence type="ECO:0000313" key="2">
    <source>
        <dbReference type="EMBL" id="TDK30727.1"/>
    </source>
</evidence>
<feature type="chain" id="PRO_5020869191" evidence="1">
    <location>
        <begin position="23"/>
        <end position="391"/>
    </location>
</feature>